<feature type="transmembrane region" description="Helical" evidence="1">
    <location>
        <begin position="90"/>
        <end position="111"/>
    </location>
</feature>
<dbReference type="Proteomes" id="UP000181962">
    <property type="component" value="Chromosome"/>
</dbReference>
<proteinExistence type="predicted"/>
<protein>
    <submittedName>
        <fullName evidence="2">Uncharacterized protein</fullName>
    </submittedName>
</protein>
<dbReference type="AlphaFoldDB" id="A0A1L3FNQ6"/>
<name>A0A1L3FNQ6_BRAJP</name>
<keyword evidence="1" id="KW-0812">Transmembrane</keyword>
<organism evidence="2 3">
    <name type="scientific">Bradyrhizobium japonicum</name>
    <dbReference type="NCBI Taxonomy" id="375"/>
    <lineage>
        <taxon>Bacteria</taxon>
        <taxon>Pseudomonadati</taxon>
        <taxon>Pseudomonadota</taxon>
        <taxon>Alphaproteobacteria</taxon>
        <taxon>Hyphomicrobiales</taxon>
        <taxon>Nitrobacteraceae</taxon>
        <taxon>Bradyrhizobium</taxon>
    </lineage>
</organism>
<keyword evidence="1" id="KW-0472">Membrane</keyword>
<reference evidence="2 3" key="1">
    <citation type="submission" date="2016-11" db="EMBL/GenBank/DDBJ databases">
        <title>Complete Genome Sequence of Bradyrhizobium sp. strain J5, an isolated from soybean nodule in Hokkaido.</title>
        <authorList>
            <person name="Kanehara K."/>
        </authorList>
    </citation>
    <scope>NUCLEOTIDE SEQUENCE [LARGE SCALE GENOMIC DNA]</scope>
    <source>
        <strain evidence="2 3">J5</strain>
    </source>
</reference>
<gene>
    <name evidence="2" type="ORF">BKD09_41790</name>
</gene>
<evidence type="ECO:0000256" key="1">
    <source>
        <dbReference type="SAM" id="Phobius"/>
    </source>
</evidence>
<sequence>MWNTIVARSDPWRQLFGGEWLSFMDQKLLPEVSRESRYPVYVRRLSGAARRLLDRCPRNGSLPPQLSIASWPLFCLEAPNLVGGSVKVEATALMFATALPNIILVSAFIWINRANFIGNSLQAYRFAVACFSRPAIGVPLAESDASLS</sequence>
<dbReference type="EMBL" id="CP017637">
    <property type="protein sequence ID" value="APG14888.1"/>
    <property type="molecule type" value="Genomic_DNA"/>
</dbReference>
<keyword evidence="1" id="KW-1133">Transmembrane helix</keyword>
<evidence type="ECO:0000313" key="3">
    <source>
        <dbReference type="Proteomes" id="UP000181962"/>
    </source>
</evidence>
<evidence type="ECO:0000313" key="2">
    <source>
        <dbReference type="EMBL" id="APG14888.1"/>
    </source>
</evidence>
<accession>A0A1L3FNQ6</accession>